<comment type="caution">
    <text evidence="1">The sequence shown here is derived from an EMBL/GenBank/DDBJ whole genome shotgun (WGS) entry which is preliminary data.</text>
</comment>
<reference evidence="1 2" key="1">
    <citation type="submission" date="2020-08" db="EMBL/GenBank/DDBJ databases">
        <title>The Agave Microbiome: Exploring the role of microbial communities in plant adaptations to desert environments.</title>
        <authorList>
            <person name="Partida-Martinez L.P."/>
        </authorList>
    </citation>
    <scope>NUCLEOTIDE SEQUENCE [LARGE SCALE GENOMIC DNA]</scope>
    <source>
        <strain evidence="1 2">AS2.3</strain>
    </source>
</reference>
<dbReference type="Proteomes" id="UP000517753">
    <property type="component" value="Unassembled WGS sequence"/>
</dbReference>
<accession>A0A7Y9FJM4</accession>
<organism evidence="1 2">
    <name type="scientific">Sphingomonas melonis</name>
    <dbReference type="NCBI Taxonomy" id="152682"/>
    <lineage>
        <taxon>Bacteria</taxon>
        <taxon>Pseudomonadati</taxon>
        <taxon>Pseudomonadota</taxon>
        <taxon>Alphaproteobacteria</taxon>
        <taxon>Sphingomonadales</taxon>
        <taxon>Sphingomonadaceae</taxon>
        <taxon>Sphingomonas</taxon>
    </lineage>
</organism>
<evidence type="ECO:0000313" key="2">
    <source>
        <dbReference type="Proteomes" id="UP000517753"/>
    </source>
</evidence>
<gene>
    <name evidence="1" type="ORF">HD841_000269</name>
</gene>
<protein>
    <submittedName>
        <fullName evidence="1">Uncharacterized protein YjbI with pentapeptide repeats</fullName>
    </submittedName>
</protein>
<sequence length="80" mass="9224">MVENTGFRGAKFAGTQFHNMDIRGALLSAGALRGTTINYWGDLLVHVDREDYDINKLFRNIWPELAEKLRRMQLEKGEVK</sequence>
<dbReference type="RefSeq" id="WP_179507089.1">
    <property type="nucleotide sequence ID" value="NZ_JACCBY010000001.1"/>
</dbReference>
<proteinExistence type="predicted"/>
<evidence type="ECO:0000313" key="1">
    <source>
        <dbReference type="EMBL" id="NYD88500.1"/>
    </source>
</evidence>
<name>A0A7Y9FJM4_9SPHN</name>
<dbReference type="EMBL" id="JACCBY010000001">
    <property type="protein sequence ID" value="NYD88500.1"/>
    <property type="molecule type" value="Genomic_DNA"/>
</dbReference>
<keyword evidence="2" id="KW-1185">Reference proteome</keyword>
<dbReference type="AlphaFoldDB" id="A0A7Y9FJM4"/>